<sequence>MEDMNGWHFTNNGKYTVQSGYQVEHVYPDKEKLPEFYGPTVDALKAYYWKLKCPPIFQFKSK</sequence>
<evidence type="ECO:0000313" key="1">
    <source>
        <dbReference type="EMBL" id="KAF2530578.1"/>
    </source>
</evidence>
<gene>
    <name evidence="1" type="ORF">F2Q70_00030940</name>
</gene>
<organism evidence="1">
    <name type="scientific">Brassica cretica</name>
    <name type="common">Mustard</name>
    <dbReference type="NCBI Taxonomy" id="69181"/>
    <lineage>
        <taxon>Eukaryota</taxon>
        <taxon>Viridiplantae</taxon>
        <taxon>Streptophyta</taxon>
        <taxon>Embryophyta</taxon>
        <taxon>Tracheophyta</taxon>
        <taxon>Spermatophyta</taxon>
        <taxon>Magnoliopsida</taxon>
        <taxon>eudicotyledons</taxon>
        <taxon>Gunneridae</taxon>
        <taxon>Pentapetalae</taxon>
        <taxon>rosids</taxon>
        <taxon>malvids</taxon>
        <taxon>Brassicales</taxon>
        <taxon>Brassicaceae</taxon>
        <taxon>Brassiceae</taxon>
        <taxon>Brassica</taxon>
    </lineage>
</organism>
<protein>
    <submittedName>
        <fullName evidence="1">Uncharacterized protein</fullName>
    </submittedName>
</protein>
<dbReference type="EMBL" id="QGKY02002305">
    <property type="protein sequence ID" value="KAF2530578.1"/>
    <property type="molecule type" value="Genomic_DNA"/>
</dbReference>
<accession>A0A8S9FER2</accession>
<proteinExistence type="predicted"/>
<dbReference type="AlphaFoldDB" id="A0A8S9FER2"/>
<reference evidence="1" key="1">
    <citation type="submission" date="2019-12" db="EMBL/GenBank/DDBJ databases">
        <title>Genome sequencing and annotation of Brassica cretica.</title>
        <authorList>
            <person name="Studholme D.J."/>
            <person name="Sarris P.F."/>
        </authorList>
    </citation>
    <scope>NUCLEOTIDE SEQUENCE</scope>
    <source>
        <strain evidence="1">PFS-102/07</strain>
        <tissue evidence="1">Leaf</tissue>
    </source>
</reference>
<name>A0A8S9FER2_BRACR</name>
<comment type="caution">
    <text evidence="1">The sequence shown here is derived from an EMBL/GenBank/DDBJ whole genome shotgun (WGS) entry which is preliminary data.</text>
</comment>